<feature type="compositionally biased region" description="Polar residues" evidence="1">
    <location>
        <begin position="117"/>
        <end position="132"/>
    </location>
</feature>
<organism evidence="2 3">
    <name type="scientific">Portunus trituberculatus</name>
    <name type="common">Swimming crab</name>
    <name type="synonym">Neptunus trituberculatus</name>
    <dbReference type="NCBI Taxonomy" id="210409"/>
    <lineage>
        <taxon>Eukaryota</taxon>
        <taxon>Metazoa</taxon>
        <taxon>Ecdysozoa</taxon>
        <taxon>Arthropoda</taxon>
        <taxon>Crustacea</taxon>
        <taxon>Multicrustacea</taxon>
        <taxon>Malacostraca</taxon>
        <taxon>Eumalacostraca</taxon>
        <taxon>Eucarida</taxon>
        <taxon>Decapoda</taxon>
        <taxon>Pleocyemata</taxon>
        <taxon>Brachyura</taxon>
        <taxon>Eubrachyura</taxon>
        <taxon>Portunoidea</taxon>
        <taxon>Portunidae</taxon>
        <taxon>Portuninae</taxon>
        <taxon>Portunus</taxon>
    </lineage>
</organism>
<dbReference type="AlphaFoldDB" id="A0A5B7G4J2"/>
<proteinExistence type="predicted"/>
<evidence type="ECO:0000256" key="1">
    <source>
        <dbReference type="SAM" id="MobiDB-lite"/>
    </source>
</evidence>
<evidence type="ECO:0000313" key="3">
    <source>
        <dbReference type="Proteomes" id="UP000324222"/>
    </source>
</evidence>
<gene>
    <name evidence="2" type="ORF">E2C01_046243</name>
</gene>
<keyword evidence="3" id="KW-1185">Reference proteome</keyword>
<dbReference type="EMBL" id="VSRR010010832">
    <property type="protein sequence ID" value="MPC52375.1"/>
    <property type="molecule type" value="Genomic_DNA"/>
</dbReference>
<name>A0A5B7G4J2_PORTR</name>
<protein>
    <submittedName>
        <fullName evidence="2">Uncharacterized protein</fullName>
    </submittedName>
</protein>
<evidence type="ECO:0000313" key="2">
    <source>
        <dbReference type="EMBL" id="MPC52375.1"/>
    </source>
</evidence>
<sequence length="132" mass="14680">MKTNSSWSQSSVSQEVLAPRELCLSSSRRRYGLNPTVVFLAHVQSYPAGKKHRNSPLPIIHNHHLPIISPLPIPSPHHHHSHVLFQATLIYPSTTPLIYPLSGSPLYPSGLPLKTTPRLTQPEGSLSPQHRK</sequence>
<feature type="region of interest" description="Disordered" evidence="1">
    <location>
        <begin position="111"/>
        <end position="132"/>
    </location>
</feature>
<reference evidence="2 3" key="1">
    <citation type="submission" date="2019-05" db="EMBL/GenBank/DDBJ databases">
        <title>Another draft genome of Portunus trituberculatus and its Hox gene families provides insights of decapod evolution.</title>
        <authorList>
            <person name="Jeong J.-H."/>
            <person name="Song I."/>
            <person name="Kim S."/>
            <person name="Choi T."/>
            <person name="Kim D."/>
            <person name="Ryu S."/>
            <person name="Kim W."/>
        </authorList>
    </citation>
    <scope>NUCLEOTIDE SEQUENCE [LARGE SCALE GENOMIC DNA]</scope>
    <source>
        <tissue evidence="2">Muscle</tissue>
    </source>
</reference>
<dbReference type="Proteomes" id="UP000324222">
    <property type="component" value="Unassembled WGS sequence"/>
</dbReference>
<comment type="caution">
    <text evidence="2">The sequence shown here is derived from an EMBL/GenBank/DDBJ whole genome shotgun (WGS) entry which is preliminary data.</text>
</comment>
<accession>A0A5B7G4J2</accession>